<evidence type="ECO:0000313" key="2">
    <source>
        <dbReference type="Proteomes" id="UP000270094"/>
    </source>
</evidence>
<name>A0A3P7J367_STRVU</name>
<dbReference type="AlphaFoldDB" id="A0A3P7J367"/>
<organism evidence="1 2">
    <name type="scientific">Strongylus vulgaris</name>
    <name type="common">Blood worm</name>
    <dbReference type="NCBI Taxonomy" id="40348"/>
    <lineage>
        <taxon>Eukaryota</taxon>
        <taxon>Metazoa</taxon>
        <taxon>Ecdysozoa</taxon>
        <taxon>Nematoda</taxon>
        <taxon>Chromadorea</taxon>
        <taxon>Rhabditida</taxon>
        <taxon>Rhabditina</taxon>
        <taxon>Rhabditomorpha</taxon>
        <taxon>Strongyloidea</taxon>
        <taxon>Strongylidae</taxon>
        <taxon>Strongylus</taxon>
    </lineage>
</organism>
<keyword evidence="2" id="KW-1185">Reference proteome</keyword>
<gene>
    <name evidence="1" type="ORF">SVUK_LOCUS12464</name>
</gene>
<sequence>MRFIPNTVTRVPDVHTTCNRRLRTEANRRIFGTLNLLSYLMETRPPCRGGTVNDYEVRCMSAKIIGMHKVEDEPPKEY</sequence>
<reference evidence="1 2" key="1">
    <citation type="submission" date="2018-11" db="EMBL/GenBank/DDBJ databases">
        <authorList>
            <consortium name="Pathogen Informatics"/>
        </authorList>
    </citation>
    <scope>NUCLEOTIDE SEQUENCE [LARGE SCALE GENOMIC DNA]</scope>
</reference>
<dbReference type="EMBL" id="UYYB01099286">
    <property type="protein sequence ID" value="VDM77466.1"/>
    <property type="molecule type" value="Genomic_DNA"/>
</dbReference>
<accession>A0A3P7J367</accession>
<protein>
    <submittedName>
        <fullName evidence="1">Uncharacterized protein</fullName>
    </submittedName>
</protein>
<dbReference type="Proteomes" id="UP000270094">
    <property type="component" value="Unassembled WGS sequence"/>
</dbReference>
<evidence type="ECO:0000313" key="1">
    <source>
        <dbReference type="EMBL" id="VDM77466.1"/>
    </source>
</evidence>
<proteinExistence type="predicted"/>